<dbReference type="Proteomes" id="UP001055039">
    <property type="component" value="Unassembled WGS sequence"/>
</dbReference>
<gene>
    <name evidence="1" type="ORF">LNAOJCKE_5700</name>
</gene>
<evidence type="ECO:0000313" key="1">
    <source>
        <dbReference type="EMBL" id="GJE68456.1"/>
    </source>
</evidence>
<organism evidence="1 2">
    <name type="scientific">Methylorubrum aminovorans</name>
    <dbReference type="NCBI Taxonomy" id="269069"/>
    <lineage>
        <taxon>Bacteria</taxon>
        <taxon>Pseudomonadati</taxon>
        <taxon>Pseudomonadota</taxon>
        <taxon>Alphaproteobacteria</taxon>
        <taxon>Hyphomicrobiales</taxon>
        <taxon>Methylobacteriaceae</taxon>
        <taxon>Methylorubrum</taxon>
    </lineage>
</organism>
<comment type="caution">
    <text evidence="1">The sequence shown here is derived from an EMBL/GenBank/DDBJ whole genome shotgun (WGS) entry which is preliminary data.</text>
</comment>
<name>A0ABQ4UMG5_9HYPH</name>
<reference evidence="1" key="2">
    <citation type="submission" date="2021-08" db="EMBL/GenBank/DDBJ databases">
        <authorList>
            <person name="Tani A."/>
            <person name="Ola A."/>
            <person name="Ogura Y."/>
            <person name="Katsura K."/>
            <person name="Hayashi T."/>
        </authorList>
    </citation>
    <scope>NUCLEOTIDE SEQUENCE</scope>
    <source>
        <strain evidence="1">NBRC 15686</strain>
    </source>
</reference>
<reference evidence="1" key="1">
    <citation type="journal article" date="2021" name="Front. Microbiol.">
        <title>Comprehensive Comparative Genomics and Phenotyping of Methylobacterium Species.</title>
        <authorList>
            <person name="Alessa O."/>
            <person name="Ogura Y."/>
            <person name="Fujitani Y."/>
            <person name="Takami H."/>
            <person name="Hayashi T."/>
            <person name="Sahin N."/>
            <person name="Tani A."/>
        </authorList>
    </citation>
    <scope>NUCLEOTIDE SEQUENCE</scope>
    <source>
        <strain evidence="1">NBRC 15686</strain>
    </source>
</reference>
<protein>
    <submittedName>
        <fullName evidence="1">Uncharacterized protein</fullName>
    </submittedName>
</protein>
<sequence>MALASPVQPALASAASIAFQKPRRDQRLKRL</sequence>
<evidence type="ECO:0000313" key="2">
    <source>
        <dbReference type="Proteomes" id="UP001055039"/>
    </source>
</evidence>
<dbReference type="EMBL" id="BPRC01000075">
    <property type="protein sequence ID" value="GJE68456.1"/>
    <property type="molecule type" value="Genomic_DNA"/>
</dbReference>
<proteinExistence type="predicted"/>
<accession>A0ABQ4UMG5</accession>
<keyword evidence="2" id="KW-1185">Reference proteome</keyword>